<protein>
    <recommendedName>
        <fullName evidence="3">GAF domain-containing protein</fullName>
    </recommendedName>
</protein>
<reference evidence="1 2" key="1">
    <citation type="submission" date="2018-06" db="EMBL/GenBank/DDBJ databases">
        <authorList>
            <consortium name="Pathogen Informatics"/>
            <person name="Doyle S."/>
        </authorList>
    </citation>
    <scope>NUCLEOTIDE SEQUENCE [LARGE SCALE GENOMIC DNA]</scope>
    <source>
        <strain evidence="1 2">NCTC12722</strain>
    </source>
</reference>
<name>A0A380W7T5_AFIFE</name>
<dbReference type="EMBL" id="UIGB01000001">
    <property type="protein sequence ID" value="SUU85020.1"/>
    <property type="molecule type" value="Genomic_DNA"/>
</dbReference>
<evidence type="ECO:0000313" key="2">
    <source>
        <dbReference type="Proteomes" id="UP000254343"/>
    </source>
</evidence>
<dbReference type="Proteomes" id="UP000254343">
    <property type="component" value="Unassembled WGS sequence"/>
</dbReference>
<sequence length="319" mass="35799">MGDAVSKPTADSPTDESYARRLSWVTSSPTRWRSFKRFAWRVFYHDLPRVFGAFSDTLSFLRTIARILLVTAVALTPYWVDWWTKGEVDAPKAGWMSLVVAGLLVAKHLFDVFGSDRQLRSHQRDLMEQCATRHQVINRELFEALPSKLSLPFPSRVQLCEKILACMLYIAKFHTLSSGGDYFQVSLLTFGNENCDSIKVIARAKANRATNIPIDSRETIAYYVAKSGTSFVVDDMKAQKHFAQTGLSQKTLKYRSILLIPIVHRNASTECCGVVTIDSSRPYEFTGPVGDVITAQLMPFTSVLALLVEKEAPCMRIGS</sequence>
<gene>
    <name evidence="1" type="ORF">NCTC12722_02225</name>
</gene>
<dbReference type="SUPFAM" id="SSF55781">
    <property type="entry name" value="GAF domain-like"/>
    <property type="match status" value="1"/>
</dbReference>
<dbReference type="AlphaFoldDB" id="A0A380W7T5"/>
<accession>A0A380W7T5</accession>
<dbReference type="InterPro" id="IPR029016">
    <property type="entry name" value="GAF-like_dom_sf"/>
</dbReference>
<organism evidence="1 2">
    <name type="scientific">Afipia felis</name>
    <name type="common">Cat scratch disease bacillus</name>
    <dbReference type="NCBI Taxonomy" id="1035"/>
    <lineage>
        <taxon>Bacteria</taxon>
        <taxon>Pseudomonadati</taxon>
        <taxon>Pseudomonadota</taxon>
        <taxon>Alphaproteobacteria</taxon>
        <taxon>Hyphomicrobiales</taxon>
        <taxon>Nitrobacteraceae</taxon>
        <taxon>Afipia</taxon>
    </lineage>
</organism>
<dbReference type="Gene3D" id="3.30.450.40">
    <property type="match status" value="1"/>
</dbReference>
<proteinExistence type="predicted"/>
<evidence type="ECO:0008006" key="3">
    <source>
        <dbReference type="Google" id="ProtNLM"/>
    </source>
</evidence>
<evidence type="ECO:0000313" key="1">
    <source>
        <dbReference type="EMBL" id="SUU85020.1"/>
    </source>
</evidence>